<comment type="caution">
    <text evidence="1">The sequence shown here is derived from an EMBL/GenBank/DDBJ whole genome shotgun (WGS) entry which is preliminary data.</text>
</comment>
<protein>
    <submittedName>
        <fullName evidence="1">Uncharacterized protein</fullName>
    </submittedName>
</protein>
<proteinExistence type="predicted"/>
<keyword evidence="2" id="KW-1185">Reference proteome</keyword>
<dbReference type="Proteomes" id="UP001293254">
    <property type="component" value="Unassembled WGS sequence"/>
</dbReference>
<evidence type="ECO:0000313" key="2">
    <source>
        <dbReference type="Proteomes" id="UP001293254"/>
    </source>
</evidence>
<reference evidence="1" key="1">
    <citation type="submission" date="2020-06" db="EMBL/GenBank/DDBJ databases">
        <authorList>
            <person name="Li T."/>
            <person name="Hu X."/>
            <person name="Zhang T."/>
            <person name="Song X."/>
            <person name="Zhang H."/>
            <person name="Dai N."/>
            <person name="Sheng W."/>
            <person name="Hou X."/>
            <person name="Wei L."/>
        </authorList>
    </citation>
    <scope>NUCLEOTIDE SEQUENCE</scope>
    <source>
        <strain evidence="1">3651</strain>
        <tissue evidence="1">Leaf</tissue>
    </source>
</reference>
<dbReference type="AlphaFoldDB" id="A0AAE1YL66"/>
<accession>A0AAE1YL66</accession>
<reference evidence="1" key="2">
    <citation type="journal article" date="2024" name="Plant">
        <title>Genomic evolution and insights into agronomic trait innovations of Sesamum species.</title>
        <authorList>
            <person name="Miao H."/>
            <person name="Wang L."/>
            <person name="Qu L."/>
            <person name="Liu H."/>
            <person name="Sun Y."/>
            <person name="Le M."/>
            <person name="Wang Q."/>
            <person name="Wei S."/>
            <person name="Zheng Y."/>
            <person name="Lin W."/>
            <person name="Duan Y."/>
            <person name="Cao H."/>
            <person name="Xiong S."/>
            <person name="Wang X."/>
            <person name="Wei L."/>
            <person name="Li C."/>
            <person name="Ma Q."/>
            <person name="Ju M."/>
            <person name="Zhao R."/>
            <person name="Li G."/>
            <person name="Mu C."/>
            <person name="Tian Q."/>
            <person name="Mei H."/>
            <person name="Zhang T."/>
            <person name="Gao T."/>
            <person name="Zhang H."/>
        </authorList>
    </citation>
    <scope>NUCLEOTIDE SEQUENCE</scope>
    <source>
        <strain evidence="1">3651</strain>
    </source>
</reference>
<gene>
    <name evidence="1" type="ORF">Salat_0918400</name>
</gene>
<evidence type="ECO:0000313" key="1">
    <source>
        <dbReference type="EMBL" id="KAK4431563.1"/>
    </source>
</evidence>
<dbReference type="EMBL" id="JACGWO010000003">
    <property type="protein sequence ID" value="KAK4431563.1"/>
    <property type="molecule type" value="Genomic_DNA"/>
</dbReference>
<organism evidence="1 2">
    <name type="scientific">Sesamum alatum</name>
    <dbReference type="NCBI Taxonomy" id="300844"/>
    <lineage>
        <taxon>Eukaryota</taxon>
        <taxon>Viridiplantae</taxon>
        <taxon>Streptophyta</taxon>
        <taxon>Embryophyta</taxon>
        <taxon>Tracheophyta</taxon>
        <taxon>Spermatophyta</taxon>
        <taxon>Magnoliopsida</taxon>
        <taxon>eudicotyledons</taxon>
        <taxon>Gunneridae</taxon>
        <taxon>Pentapetalae</taxon>
        <taxon>asterids</taxon>
        <taxon>lamiids</taxon>
        <taxon>Lamiales</taxon>
        <taxon>Pedaliaceae</taxon>
        <taxon>Sesamum</taxon>
    </lineage>
</organism>
<sequence>MSPTVNHVGSTSSLVSPGETQLMWPLQVQEDACASKSCTWPALDFVYHYNPLSEVLELSKKTGNNVQVNAAANSWVPLPSLDSQYGYNESNNWVSSASIAWDSELHCVVPSVLG</sequence>
<name>A0AAE1YL66_9LAMI</name>